<dbReference type="SUPFAM" id="SSF109854">
    <property type="entry name" value="DinB/YfiT-like putative metalloenzymes"/>
    <property type="match status" value="1"/>
</dbReference>
<dbReference type="InterPro" id="IPR007837">
    <property type="entry name" value="DinB"/>
</dbReference>
<feature type="binding site" evidence="3">
    <location>
        <position position="59"/>
    </location>
    <ligand>
        <name>a divalent metal cation</name>
        <dbReference type="ChEBI" id="CHEBI:60240"/>
    </ligand>
</feature>
<feature type="binding site" evidence="3">
    <location>
        <position position="147"/>
    </location>
    <ligand>
        <name>a divalent metal cation</name>
        <dbReference type="ChEBI" id="CHEBI:60240"/>
    </ligand>
</feature>
<comment type="similarity">
    <text evidence="1">Belongs to the DinB family.</text>
</comment>
<dbReference type="EMBL" id="MGAC01000020">
    <property type="protein sequence ID" value="OGK38221.1"/>
    <property type="molecule type" value="Genomic_DNA"/>
</dbReference>
<dbReference type="GO" id="GO:0046872">
    <property type="term" value="F:metal ion binding"/>
    <property type="evidence" value="ECO:0007669"/>
    <property type="project" value="UniProtKB-KW"/>
</dbReference>
<dbReference type="Gene3D" id="1.20.120.450">
    <property type="entry name" value="dinb family like domain"/>
    <property type="match status" value="1"/>
</dbReference>
<dbReference type="AlphaFoldDB" id="A0A1F7I4C6"/>
<dbReference type="Proteomes" id="UP000176803">
    <property type="component" value="Unassembled WGS sequence"/>
</dbReference>
<keyword evidence="2 3" id="KW-0479">Metal-binding</keyword>
<comment type="caution">
    <text evidence="4">The sequence shown here is derived from an EMBL/GenBank/DDBJ whole genome shotgun (WGS) entry which is preliminary data.</text>
</comment>
<evidence type="ECO:0000256" key="1">
    <source>
        <dbReference type="ARBA" id="ARBA00008635"/>
    </source>
</evidence>
<proteinExistence type="inferred from homology"/>
<dbReference type="InterPro" id="IPR034660">
    <property type="entry name" value="DinB/YfiT-like"/>
</dbReference>
<evidence type="ECO:0000256" key="3">
    <source>
        <dbReference type="PIRSR" id="PIRSR607837-1"/>
    </source>
</evidence>
<reference evidence="4 5" key="1">
    <citation type="journal article" date="2016" name="Nat. Commun.">
        <title>Thousands of microbial genomes shed light on interconnected biogeochemical processes in an aquifer system.</title>
        <authorList>
            <person name="Anantharaman K."/>
            <person name="Brown C.T."/>
            <person name="Hug L.A."/>
            <person name="Sharon I."/>
            <person name="Castelle C.J."/>
            <person name="Probst A.J."/>
            <person name="Thomas B.C."/>
            <person name="Singh A."/>
            <person name="Wilkins M.J."/>
            <person name="Karaoz U."/>
            <person name="Brodie E.L."/>
            <person name="Williams K.H."/>
            <person name="Hubbard S.S."/>
            <person name="Banfield J.F."/>
        </authorList>
    </citation>
    <scope>NUCLEOTIDE SEQUENCE [LARGE SCALE GENOMIC DNA]</scope>
</reference>
<dbReference type="Pfam" id="PF05163">
    <property type="entry name" value="DinB"/>
    <property type="match status" value="1"/>
</dbReference>
<evidence type="ECO:0000313" key="5">
    <source>
        <dbReference type="Proteomes" id="UP000176803"/>
    </source>
</evidence>
<protein>
    <recommendedName>
        <fullName evidence="6">DinB-like domain-containing protein</fullName>
    </recommendedName>
</protein>
<evidence type="ECO:0008006" key="6">
    <source>
        <dbReference type="Google" id="ProtNLM"/>
    </source>
</evidence>
<organism evidence="4 5">
    <name type="scientific">Candidatus Roizmanbacteria bacterium RIFCSPHIGHO2_12_FULL_41_11</name>
    <dbReference type="NCBI Taxonomy" id="1802052"/>
    <lineage>
        <taxon>Bacteria</taxon>
        <taxon>Candidatus Roizmaniibacteriota</taxon>
    </lineage>
</organism>
<evidence type="ECO:0000256" key="2">
    <source>
        <dbReference type="ARBA" id="ARBA00022723"/>
    </source>
</evidence>
<gene>
    <name evidence="4" type="ORF">A3F03_02935</name>
</gene>
<feature type="binding site" evidence="3">
    <location>
        <position position="143"/>
    </location>
    <ligand>
        <name>a divalent metal cation</name>
        <dbReference type="ChEBI" id="CHEBI:60240"/>
    </ligand>
</feature>
<sequence length="171" mass="19977">MTNINSVTDPEARRFLHSFLLNRKINEEIYKRIPEDKLDFRMVDNPTRKSDSPRESLIHQISVTRNYILGITSGKLRFGQKYSQAFSQPEKMSKQELLAVLTLTIEELIQTLSDPNISQKKVRVPWSKIPIPAIQTLWSLNNHEILHTGWNLALMDHLGIERFPQLRQMWG</sequence>
<name>A0A1F7I4C6_9BACT</name>
<accession>A0A1F7I4C6</accession>
<evidence type="ECO:0000313" key="4">
    <source>
        <dbReference type="EMBL" id="OGK38221.1"/>
    </source>
</evidence>